<accession>A0A1T3MTH5</accession>
<dbReference type="InterPro" id="IPR046732">
    <property type="entry name" value="DUF6624"/>
</dbReference>
<reference evidence="2 3" key="1">
    <citation type="submission" date="2016-06" db="EMBL/GenBank/DDBJ databases">
        <title>Revisiting the taxonomy of the Elizabethkingia Genus based on Whole-Genome Sequencing, Optical Mapping, and MALDI-TOF.</title>
        <authorList>
            <person name="Nicholson A.C."/>
        </authorList>
    </citation>
    <scope>NUCLEOTIDE SEQUENCE [LARGE SCALE GENOMIC DNA]</scope>
    <source>
        <strain evidence="2 3">G4070</strain>
    </source>
</reference>
<dbReference type="AlphaFoldDB" id="A0A1T3MTH5"/>
<keyword evidence="1" id="KW-0732">Signal</keyword>
<proteinExistence type="predicted"/>
<keyword evidence="3" id="KW-1185">Reference proteome</keyword>
<feature type="signal peptide" evidence="1">
    <location>
        <begin position="1"/>
        <end position="22"/>
    </location>
</feature>
<gene>
    <name evidence="2" type="ORF">BAZ10_15040</name>
</gene>
<dbReference type="Pfam" id="PF20329">
    <property type="entry name" value="DUF6624"/>
    <property type="match status" value="1"/>
</dbReference>
<name>A0A1T3MTH5_9FLAO</name>
<sequence length="222" mass="26152">MKKLFKFIIVLAFPLFFKISFAQTTKITESEKELINRTLSNMVDSDQLVSLPPSGENSKLPKETWRKMQDSVYSSNKVVINEYYKKFEFLGFDKVGKEGSYNFWLLVQHCDKYPEFQKKILKSMKIEVEKKNAQADNYALLYDRVRINSDKKQLFGSQVTYNELGQAEPKNGLIDSINVDAIRKRYDLEPIKDYLNSMTERHYEMNKEYFTRKGINAPKLYN</sequence>
<protein>
    <submittedName>
        <fullName evidence="2">Uncharacterized protein</fullName>
    </submittedName>
</protein>
<evidence type="ECO:0000313" key="3">
    <source>
        <dbReference type="Proteomes" id="UP000190813"/>
    </source>
</evidence>
<organism evidence="2 3">
    <name type="scientific">Elizabethkingia occulta</name>
    <dbReference type="NCBI Taxonomy" id="1867263"/>
    <lineage>
        <taxon>Bacteria</taxon>
        <taxon>Pseudomonadati</taxon>
        <taxon>Bacteroidota</taxon>
        <taxon>Flavobacteriia</taxon>
        <taxon>Flavobacteriales</taxon>
        <taxon>Weeksellaceae</taxon>
        <taxon>Elizabethkingia</taxon>
    </lineage>
</organism>
<dbReference type="Proteomes" id="UP000190813">
    <property type="component" value="Unassembled WGS sequence"/>
</dbReference>
<evidence type="ECO:0000313" key="2">
    <source>
        <dbReference type="EMBL" id="OPC67908.1"/>
    </source>
</evidence>
<feature type="chain" id="PRO_5013227621" evidence="1">
    <location>
        <begin position="23"/>
        <end position="222"/>
    </location>
</feature>
<dbReference type="EMBL" id="MAHX01000006">
    <property type="protein sequence ID" value="OPC67908.1"/>
    <property type="molecule type" value="Genomic_DNA"/>
</dbReference>
<evidence type="ECO:0000256" key="1">
    <source>
        <dbReference type="SAM" id="SignalP"/>
    </source>
</evidence>
<dbReference type="RefSeq" id="WP_078771039.1">
    <property type="nucleotide sequence ID" value="NZ_JBKJBK010000010.1"/>
</dbReference>
<comment type="caution">
    <text evidence="2">The sequence shown here is derived from an EMBL/GenBank/DDBJ whole genome shotgun (WGS) entry which is preliminary data.</text>
</comment>